<sequence length="322" mass="36458">MGSKHHKKHMKSSSSSRYKPSRRSENGRVSRPQRHAKHDTKICNGAKAITEEDYFLRQTEFRVWLTQTKGKYVDDLSTAQATQLFCTKFAKKWNRGQLATMFYEGLSESVVEQTKRTRHCWNFVAKLSDKEKFEVATAKDSVDVATKKADLLLPSGQKREPMEEQNTNQGGGDRRMIEVIPEDRDDSRKRRKIERQREKEYCNTIVDELAPKATGREAQLMKRRQVGAKLHGAARDREATRDGLDLDEGFLMGVSGGGDDELKRHLARRDAARCRKQKEQATKVADLKAKEAARMEKFLHDMGLAAGPAGNGGKAAAIAPRR</sequence>
<dbReference type="InterPro" id="IPR044688">
    <property type="entry name" value="SCI-1-like"/>
</dbReference>
<dbReference type="EMBL" id="CANTFL010000183">
    <property type="protein sequence ID" value="CAI5717656.1"/>
    <property type="molecule type" value="Genomic_DNA"/>
</dbReference>
<keyword evidence="3" id="KW-1185">Reference proteome</keyword>
<proteinExistence type="predicted"/>
<organism evidence="2 3">
    <name type="scientific">Hyaloperonospora brassicae</name>
    <name type="common">Brassica downy mildew</name>
    <name type="synonym">Peronospora brassicae</name>
    <dbReference type="NCBI Taxonomy" id="162125"/>
    <lineage>
        <taxon>Eukaryota</taxon>
        <taxon>Sar</taxon>
        <taxon>Stramenopiles</taxon>
        <taxon>Oomycota</taxon>
        <taxon>Peronosporomycetes</taxon>
        <taxon>Peronosporales</taxon>
        <taxon>Peronosporaceae</taxon>
        <taxon>Hyaloperonospora</taxon>
    </lineage>
</organism>
<evidence type="ECO:0008006" key="4">
    <source>
        <dbReference type="Google" id="ProtNLM"/>
    </source>
</evidence>
<dbReference type="Proteomes" id="UP001162031">
    <property type="component" value="Unassembled WGS sequence"/>
</dbReference>
<evidence type="ECO:0000313" key="2">
    <source>
        <dbReference type="EMBL" id="CAI5717656.1"/>
    </source>
</evidence>
<dbReference type="PANTHER" id="PTHR34117:SF1">
    <property type="entry name" value="STYLE CELL-CYCLE INHIBITOR 1"/>
    <property type="match status" value="1"/>
</dbReference>
<dbReference type="AlphaFoldDB" id="A0AAV0TB41"/>
<comment type="caution">
    <text evidence="2">The sequence shown here is derived from an EMBL/GenBank/DDBJ whole genome shotgun (WGS) entry which is preliminary data.</text>
</comment>
<feature type="region of interest" description="Disordered" evidence="1">
    <location>
        <begin position="155"/>
        <end position="195"/>
    </location>
</feature>
<gene>
    <name evidence="2" type="ORF">HBR001_LOCUS1860</name>
</gene>
<feature type="region of interest" description="Disordered" evidence="1">
    <location>
        <begin position="1"/>
        <end position="41"/>
    </location>
</feature>
<evidence type="ECO:0000256" key="1">
    <source>
        <dbReference type="SAM" id="MobiDB-lite"/>
    </source>
</evidence>
<feature type="region of interest" description="Disordered" evidence="1">
    <location>
        <begin position="303"/>
        <end position="322"/>
    </location>
</feature>
<name>A0AAV0TB41_HYABA</name>
<evidence type="ECO:0000313" key="3">
    <source>
        <dbReference type="Proteomes" id="UP001162031"/>
    </source>
</evidence>
<protein>
    <recommendedName>
        <fullName evidence="4">No apical meristem-associated C-terminal domain-containing protein</fullName>
    </recommendedName>
</protein>
<feature type="compositionally biased region" description="Basic residues" evidence="1">
    <location>
        <begin position="1"/>
        <end position="11"/>
    </location>
</feature>
<dbReference type="PANTHER" id="PTHR34117">
    <property type="entry name" value="STYLE CELL-CYCLE INHIBITOR 1"/>
    <property type="match status" value="1"/>
</dbReference>
<feature type="compositionally biased region" description="Basic and acidic residues" evidence="1">
    <location>
        <begin position="172"/>
        <end position="188"/>
    </location>
</feature>
<accession>A0AAV0TB41</accession>
<reference evidence="2" key="1">
    <citation type="submission" date="2022-12" db="EMBL/GenBank/DDBJ databases">
        <authorList>
            <person name="Webb A."/>
        </authorList>
    </citation>
    <scope>NUCLEOTIDE SEQUENCE</scope>
    <source>
        <strain evidence="2">Hp1</strain>
    </source>
</reference>